<dbReference type="EMBL" id="LAOI01000001">
    <property type="protein sequence ID" value="KJV90574.1"/>
    <property type="molecule type" value="Genomic_DNA"/>
</dbReference>
<dbReference type="Proteomes" id="UP000033661">
    <property type="component" value="Unassembled WGS sequence"/>
</dbReference>
<reference evidence="1 2" key="1">
    <citation type="submission" date="2015-02" db="EMBL/GenBank/DDBJ databases">
        <title>Genome Sequencing of Rickettsiales.</title>
        <authorList>
            <person name="Daugherty S.C."/>
            <person name="Su Q."/>
            <person name="Abolude K."/>
            <person name="Beier-Sexton M."/>
            <person name="Carlyon J.A."/>
            <person name="Carter R."/>
            <person name="Day N.P."/>
            <person name="Dumler S.J."/>
            <person name="Dyachenko V."/>
            <person name="Godinez A."/>
            <person name="Kurtti T.J."/>
            <person name="Lichay M."/>
            <person name="Mullins K.E."/>
            <person name="Ott S."/>
            <person name="Pappas-Brown V."/>
            <person name="Paris D.H."/>
            <person name="Patel P."/>
            <person name="Richards A.L."/>
            <person name="Sadzewicz L."/>
            <person name="Sears K."/>
            <person name="Seidman D."/>
            <person name="Sengamalay N."/>
            <person name="Stenos J."/>
            <person name="Tallon L.J."/>
            <person name="Vincent G."/>
            <person name="Fraser C.M."/>
            <person name="Munderloh U."/>
            <person name="Dunning-Hotopp J.C."/>
        </authorList>
    </citation>
    <scope>NUCLEOTIDE SEQUENCE [LARGE SCALE GENOMIC DNA]</scope>
    <source>
        <strain evidence="1 2">RML An4</strain>
    </source>
</reference>
<name>A0A0F3QGN0_RICBE</name>
<gene>
    <name evidence="1" type="ORF">RBEAN4_1582</name>
</gene>
<accession>A0A0F3QGN0</accession>
<evidence type="ECO:0000313" key="1">
    <source>
        <dbReference type="EMBL" id="KJV90574.1"/>
    </source>
</evidence>
<evidence type="ECO:0000313" key="2">
    <source>
        <dbReference type="Proteomes" id="UP000033661"/>
    </source>
</evidence>
<sequence length="48" mass="5731">MLGFIHTEIYKKSFQEIKLYDGINAKNDFLSIADFCLYYNLACYRNIE</sequence>
<protein>
    <submittedName>
        <fullName evidence="1">Uncharacterized protein</fullName>
    </submittedName>
</protein>
<comment type="caution">
    <text evidence="1">The sequence shown here is derived from an EMBL/GenBank/DDBJ whole genome shotgun (WGS) entry which is preliminary data.</text>
</comment>
<keyword evidence="2" id="KW-1185">Reference proteome</keyword>
<dbReference type="PATRIC" id="fig|1359193.3.peg.1534"/>
<organism evidence="1 2">
    <name type="scientific">Rickettsia bellii str. RML An4</name>
    <dbReference type="NCBI Taxonomy" id="1359193"/>
    <lineage>
        <taxon>Bacteria</taxon>
        <taxon>Pseudomonadati</taxon>
        <taxon>Pseudomonadota</taxon>
        <taxon>Alphaproteobacteria</taxon>
        <taxon>Rickettsiales</taxon>
        <taxon>Rickettsiaceae</taxon>
        <taxon>Rickettsieae</taxon>
        <taxon>Rickettsia</taxon>
        <taxon>belli group</taxon>
    </lineage>
</organism>
<proteinExistence type="predicted"/>
<dbReference type="AlphaFoldDB" id="A0A0F3QGN0"/>